<evidence type="ECO:0000313" key="2">
    <source>
        <dbReference type="EMBL" id="TPE53639.1"/>
    </source>
</evidence>
<name>A0A501WWJ0_9RHOB</name>
<proteinExistence type="predicted"/>
<keyword evidence="3" id="KW-1185">Reference proteome</keyword>
<organism evidence="2 3">
    <name type="scientific">Amaricoccus solimangrovi</name>
    <dbReference type="NCBI Taxonomy" id="2589815"/>
    <lineage>
        <taxon>Bacteria</taxon>
        <taxon>Pseudomonadati</taxon>
        <taxon>Pseudomonadota</taxon>
        <taxon>Alphaproteobacteria</taxon>
        <taxon>Rhodobacterales</taxon>
        <taxon>Paracoccaceae</taxon>
        <taxon>Amaricoccus</taxon>
    </lineage>
</organism>
<evidence type="ECO:0000313" key="3">
    <source>
        <dbReference type="Proteomes" id="UP000319255"/>
    </source>
</evidence>
<dbReference type="Proteomes" id="UP000319255">
    <property type="component" value="Unassembled WGS sequence"/>
</dbReference>
<dbReference type="InterPro" id="IPR041519">
    <property type="entry name" value="HEPN_RiboL-PSP"/>
</dbReference>
<reference evidence="2 3" key="1">
    <citation type="submission" date="2019-06" db="EMBL/GenBank/DDBJ databases">
        <title>A novel bacterium of genus Amaricoccus, isolated from marine sediment.</title>
        <authorList>
            <person name="Huang H."/>
            <person name="Mo K."/>
            <person name="Hu Y."/>
        </authorList>
    </citation>
    <scope>NUCLEOTIDE SEQUENCE [LARGE SCALE GENOMIC DNA]</scope>
    <source>
        <strain evidence="2 3">HB172011</strain>
    </source>
</reference>
<dbReference type="AlphaFoldDB" id="A0A501WWJ0"/>
<dbReference type="RefSeq" id="WP_140452217.1">
    <property type="nucleotide sequence ID" value="NZ_VFRP01000001.1"/>
</dbReference>
<evidence type="ECO:0000259" key="1">
    <source>
        <dbReference type="Pfam" id="PF18735"/>
    </source>
</evidence>
<protein>
    <recommendedName>
        <fullName evidence="1">RiboL-PSP-HEPN domain-containing protein</fullName>
    </recommendedName>
</protein>
<dbReference type="EMBL" id="VFRP01000001">
    <property type="protein sequence ID" value="TPE53639.1"/>
    <property type="molecule type" value="Genomic_DNA"/>
</dbReference>
<dbReference type="Pfam" id="PF18735">
    <property type="entry name" value="HEPN_RiboL-PSP"/>
    <property type="match status" value="1"/>
</dbReference>
<feature type="domain" description="RiboL-PSP-HEPN" evidence="1">
    <location>
        <begin position="4"/>
        <end position="151"/>
    </location>
</feature>
<comment type="caution">
    <text evidence="2">The sequence shown here is derived from an EMBL/GenBank/DDBJ whole genome shotgun (WGS) entry which is preliminary data.</text>
</comment>
<sequence length="153" mass="17301">MLQIDNRYQELNKFVREVCTGRPDDEQKATLRKFAAVLICGFVERSVEIVVLERLRNRAQPQVLAFIKSHFKRGTNYDCAAIGSLLERFDGEWKARFERAIQSNEAASESLKSIYSVRNSVAHGGTMGIGSSTLQQRFFDAKIVVDALIDATR</sequence>
<accession>A0A501WWJ0</accession>
<gene>
    <name evidence="2" type="ORF">FJM51_00895</name>
</gene>
<dbReference type="OrthoDB" id="8445054at2"/>